<dbReference type="EMBL" id="CP120682">
    <property type="protein sequence ID" value="WKN37024.1"/>
    <property type="molecule type" value="Genomic_DNA"/>
</dbReference>
<evidence type="ECO:0000259" key="2">
    <source>
        <dbReference type="Pfam" id="PF03364"/>
    </source>
</evidence>
<sequence>MSDTNQYHFITHWRFQASPEEIYDILDEPESLVQWWPSVYRHVQVIGHDKQGDADRFALDTKGWLPYNLSWQFHTTEKIPHRRLALEAQGDFVGRGIWRIIANHDAVDVTYDWKIRAEKPLLRFFSFLLKPLFSANHHWAMAKGEESMQLELARRRAVTPEERALVPPPPGPSNDSFFWFGVLSLALLIIGVRKWLTPGK</sequence>
<dbReference type="InterPro" id="IPR023393">
    <property type="entry name" value="START-like_dom_sf"/>
</dbReference>
<dbReference type="SUPFAM" id="SSF55961">
    <property type="entry name" value="Bet v1-like"/>
    <property type="match status" value="1"/>
</dbReference>
<evidence type="ECO:0000256" key="1">
    <source>
        <dbReference type="ARBA" id="ARBA00008918"/>
    </source>
</evidence>
<proteinExistence type="inferred from homology"/>
<accession>A0AA49GNH5</accession>
<reference evidence="3" key="1">
    <citation type="journal article" date="2023" name="Comput. Struct. Biotechnol. J.">
        <title>Discovery of a novel marine Bacteroidetes with a rich repertoire of carbohydrate-active enzymes.</title>
        <authorList>
            <person name="Chen B."/>
            <person name="Liu G."/>
            <person name="Chen Q."/>
            <person name="Wang H."/>
            <person name="Liu L."/>
            <person name="Tang K."/>
        </authorList>
    </citation>
    <scope>NUCLEOTIDE SEQUENCE</scope>
    <source>
        <strain evidence="3">TK19036</strain>
    </source>
</reference>
<comment type="similarity">
    <text evidence="1">Belongs to the ribosome association toxin RatA family.</text>
</comment>
<dbReference type="Gene3D" id="3.30.530.20">
    <property type="match status" value="1"/>
</dbReference>
<dbReference type="AlphaFoldDB" id="A0AA49GNH5"/>
<evidence type="ECO:0000313" key="3">
    <source>
        <dbReference type="EMBL" id="WKN37024.1"/>
    </source>
</evidence>
<name>A0AA49GNH5_9BACT</name>
<dbReference type="Pfam" id="PF03364">
    <property type="entry name" value="Polyketide_cyc"/>
    <property type="match status" value="1"/>
</dbReference>
<reference evidence="3" key="2">
    <citation type="journal article" date="2024" name="Antonie Van Leeuwenhoek">
        <title>Roseihalotalea indica gen. nov., sp. nov., a halophilic Bacteroidetes from mesopelagic Southwest Indian Ocean with higher carbohydrate metabolic potential.</title>
        <authorList>
            <person name="Chen B."/>
            <person name="Zhang M."/>
            <person name="Lin D."/>
            <person name="Ye J."/>
            <person name="Tang K."/>
        </authorList>
    </citation>
    <scope>NUCLEOTIDE SEQUENCE</scope>
    <source>
        <strain evidence="3">TK19036</strain>
    </source>
</reference>
<gene>
    <name evidence="3" type="ORF">K4G66_32155</name>
</gene>
<protein>
    <submittedName>
        <fullName evidence="3">SRPBCC family protein</fullName>
    </submittedName>
</protein>
<feature type="domain" description="Coenzyme Q-binding protein COQ10 START" evidence="2">
    <location>
        <begin position="16"/>
        <end position="125"/>
    </location>
</feature>
<organism evidence="3">
    <name type="scientific">Roseihalotalea indica</name>
    <dbReference type="NCBI Taxonomy" id="2867963"/>
    <lineage>
        <taxon>Bacteria</taxon>
        <taxon>Pseudomonadati</taxon>
        <taxon>Bacteroidota</taxon>
        <taxon>Cytophagia</taxon>
        <taxon>Cytophagales</taxon>
        <taxon>Catalimonadaceae</taxon>
        <taxon>Roseihalotalea</taxon>
    </lineage>
</organism>
<dbReference type="InterPro" id="IPR005031">
    <property type="entry name" value="COQ10_START"/>
</dbReference>